<evidence type="ECO:0000313" key="5">
    <source>
        <dbReference type="EMBL" id="KAF8907651.1"/>
    </source>
</evidence>
<dbReference type="Proteomes" id="UP000724874">
    <property type="component" value="Unassembled WGS sequence"/>
</dbReference>
<dbReference type="Pfam" id="PF01753">
    <property type="entry name" value="zf-MYND"/>
    <property type="match status" value="1"/>
</dbReference>
<feature type="domain" description="MYND-type" evidence="4">
    <location>
        <begin position="292"/>
        <end position="313"/>
    </location>
</feature>
<dbReference type="InterPro" id="IPR002893">
    <property type="entry name" value="Znf_MYND"/>
</dbReference>
<dbReference type="EMBL" id="JADNYJ010000014">
    <property type="protein sequence ID" value="KAF8907651.1"/>
    <property type="molecule type" value="Genomic_DNA"/>
</dbReference>
<evidence type="ECO:0000256" key="2">
    <source>
        <dbReference type="ARBA" id="ARBA00022771"/>
    </source>
</evidence>
<sequence>MGDEVDTNEVILPPFDENYEDHMLDLHDISLLLNYERAATEPRFRHAKLREVATTSDFQTIRVLDPEWAKTTVPRTGLVFDRARPPPNSKDSDGVDEPTCLRIYSPAGTYKYKESHVKAARDVLLAKQEPRRHLIDLFPQFIRIRVRTVEKDKPRIYSTLALERLIVEFNLIEQNSLTVATVFPDNMTYISGADPTIIHAVLGFATPGGDIDTILDLASLQFGDVGRGFKGRGLFVLEPIAQYLSRLDKFAKRNTFKQAKLSQRINDAPDTLVRALWGSSAWSRPQEVYKMQKAYYCDAEHQLAAWPFHKHFCEAADTPVKEAKEQAEAEKA</sequence>
<evidence type="ECO:0000313" key="6">
    <source>
        <dbReference type="Proteomes" id="UP000724874"/>
    </source>
</evidence>
<protein>
    <recommendedName>
        <fullName evidence="4">MYND-type domain-containing protein</fullName>
    </recommendedName>
</protein>
<accession>A0A9P5NVA3</accession>
<gene>
    <name evidence="5" type="ORF">CPB84DRAFT_1744561</name>
</gene>
<evidence type="ECO:0000256" key="1">
    <source>
        <dbReference type="ARBA" id="ARBA00022723"/>
    </source>
</evidence>
<dbReference type="Gene3D" id="6.10.140.2220">
    <property type="match status" value="1"/>
</dbReference>
<organism evidence="5 6">
    <name type="scientific">Gymnopilus junonius</name>
    <name type="common">Spectacular rustgill mushroom</name>
    <name type="synonym">Gymnopilus spectabilis subsp. junonius</name>
    <dbReference type="NCBI Taxonomy" id="109634"/>
    <lineage>
        <taxon>Eukaryota</taxon>
        <taxon>Fungi</taxon>
        <taxon>Dikarya</taxon>
        <taxon>Basidiomycota</taxon>
        <taxon>Agaricomycotina</taxon>
        <taxon>Agaricomycetes</taxon>
        <taxon>Agaricomycetidae</taxon>
        <taxon>Agaricales</taxon>
        <taxon>Agaricineae</taxon>
        <taxon>Hymenogastraceae</taxon>
        <taxon>Gymnopilus</taxon>
    </lineage>
</organism>
<keyword evidence="3" id="KW-0862">Zinc</keyword>
<dbReference type="AlphaFoldDB" id="A0A9P5NVA3"/>
<evidence type="ECO:0000259" key="4">
    <source>
        <dbReference type="Pfam" id="PF01753"/>
    </source>
</evidence>
<name>A0A9P5NVA3_GYMJU</name>
<reference evidence="5" key="1">
    <citation type="submission" date="2020-11" db="EMBL/GenBank/DDBJ databases">
        <authorList>
            <consortium name="DOE Joint Genome Institute"/>
            <person name="Ahrendt S."/>
            <person name="Riley R."/>
            <person name="Andreopoulos W."/>
            <person name="LaButti K."/>
            <person name="Pangilinan J."/>
            <person name="Ruiz-duenas F.J."/>
            <person name="Barrasa J.M."/>
            <person name="Sanchez-Garcia M."/>
            <person name="Camarero S."/>
            <person name="Miyauchi S."/>
            <person name="Serrano A."/>
            <person name="Linde D."/>
            <person name="Babiker R."/>
            <person name="Drula E."/>
            <person name="Ayuso-Fernandez I."/>
            <person name="Pacheco R."/>
            <person name="Padilla G."/>
            <person name="Ferreira P."/>
            <person name="Barriuso J."/>
            <person name="Kellner H."/>
            <person name="Castanera R."/>
            <person name="Alfaro M."/>
            <person name="Ramirez L."/>
            <person name="Pisabarro A.G."/>
            <person name="Kuo A."/>
            <person name="Tritt A."/>
            <person name="Lipzen A."/>
            <person name="He G."/>
            <person name="Yan M."/>
            <person name="Ng V."/>
            <person name="Cullen D."/>
            <person name="Martin F."/>
            <person name="Rosso M.-N."/>
            <person name="Henrissat B."/>
            <person name="Hibbett D."/>
            <person name="Martinez A.T."/>
            <person name="Grigoriev I.V."/>
        </authorList>
    </citation>
    <scope>NUCLEOTIDE SEQUENCE</scope>
    <source>
        <strain evidence="5">AH 44721</strain>
    </source>
</reference>
<keyword evidence="2" id="KW-0863">Zinc-finger</keyword>
<dbReference type="GO" id="GO:0008270">
    <property type="term" value="F:zinc ion binding"/>
    <property type="evidence" value="ECO:0007669"/>
    <property type="project" value="UniProtKB-KW"/>
</dbReference>
<proteinExistence type="predicted"/>
<dbReference type="OrthoDB" id="432970at2759"/>
<evidence type="ECO:0000256" key="3">
    <source>
        <dbReference type="ARBA" id="ARBA00022833"/>
    </source>
</evidence>
<keyword evidence="1" id="KW-0479">Metal-binding</keyword>
<keyword evidence="6" id="KW-1185">Reference proteome</keyword>
<comment type="caution">
    <text evidence="5">The sequence shown here is derived from an EMBL/GenBank/DDBJ whole genome shotgun (WGS) entry which is preliminary data.</text>
</comment>
<dbReference type="SUPFAM" id="SSF144232">
    <property type="entry name" value="HIT/MYND zinc finger-like"/>
    <property type="match status" value="1"/>
</dbReference>